<name>A0ABP9QI59_9RHOO</name>
<protein>
    <submittedName>
        <fullName evidence="1">Uncharacterized protein</fullName>
    </submittedName>
</protein>
<organism evidence="1 2">
    <name type="scientific">Viridibacterium curvum</name>
    <dbReference type="NCBI Taxonomy" id="1101404"/>
    <lineage>
        <taxon>Bacteria</taxon>
        <taxon>Pseudomonadati</taxon>
        <taxon>Pseudomonadota</taxon>
        <taxon>Betaproteobacteria</taxon>
        <taxon>Rhodocyclales</taxon>
        <taxon>Rhodocyclaceae</taxon>
        <taxon>Viridibacterium</taxon>
    </lineage>
</organism>
<sequence>MEVLVNNPFDFAVLAEGEMGYVVVVCGTSALFDVWIKKPRSEINALLSNQSALRSLVDATRLNPKI</sequence>
<dbReference type="Proteomes" id="UP001500547">
    <property type="component" value="Unassembled WGS sequence"/>
</dbReference>
<reference evidence="2" key="1">
    <citation type="journal article" date="2019" name="Int. J. Syst. Evol. Microbiol.">
        <title>The Global Catalogue of Microorganisms (GCM) 10K type strain sequencing project: providing services to taxonomists for standard genome sequencing and annotation.</title>
        <authorList>
            <consortium name="The Broad Institute Genomics Platform"/>
            <consortium name="The Broad Institute Genome Sequencing Center for Infectious Disease"/>
            <person name="Wu L."/>
            <person name="Ma J."/>
        </authorList>
    </citation>
    <scope>NUCLEOTIDE SEQUENCE [LARGE SCALE GENOMIC DNA]</scope>
    <source>
        <strain evidence="2">JCM 18715</strain>
    </source>
</reference>
<proteinExistence type="predicted"/>
<dbReference type="EMBL" id="BAABLD010000005">
    <property type="protein sequence ID" value="GAA5162211.1"/>
    <property type="molecule type" value="Genomic_DNA"/>
</dbReference>
<keyword evidence="2" id="KW-1185">Reference proteome</keyword>
<evidence type="ECO:0000313" key="1">
    <source>
        <dbReference type="EMBL" id="GAA5162211.1"/>
    </source>
</evidence>
<evidence type="ECO:0000313" key="2">
    <source>
        <dbReference type="Proteomes" id="UP001500547"/>
    </source>
</evidence>
<comment type="caution">
    <text evidence="1">The sequence shown here is derived from an EMBL/GenBank/DDBJ whole genome shotgun (WGS) entry which is preliminary data.</text>
</comment>
<accession>A0ABP9QI59</accession>
<gene>
    <name evidence="1" type="ORF">GCM10025770_12690</name>
</gene>